<name>A0A103R5M0_9BURK</name>
<gene>
    <name evidence="1" type="ORF">WJ33_31300</name>
</gene>
<sequence>MDDSTHPLAFEQLHEFTAPAAPAVPGRDLEAWSNGARFALDAIARASLDPLKVALEACAAEEARCVAAQQIEPPAERDTLPDTVRAAIRTIDLQLDLIAARAPGKRVDKAPVVRALTHLKARLERAVSAAPGQATEVRDDH</sequence>
<dbReference type="AlphaFoldDB" id="A0A103R5M0"/>
<dbReference type="EMBL" id="LOXM01000185">
    <property type="protein sequence ID" value="KVG61662.1"/>
    <property type="molecule type" value="Genomic_DNA"/>
</dbReference>
<evidence type="ECO:0000313" key="1">
    <source>
        <dbReference type="EMBL" id="KVG61662.1"/>
    </source>
</evidence>
<dbReference type="OrthoDB" id="9031514at2"/>
<evidence type="ECO:0000313" key="2">
    <source>
        <dbReference type="Proteomes" id="UP000064029"/>
    </source>
</evidence>
<proteinExistence type="predicted"/>
<dbReference type="Proteomes" id="UP000064029">
    <property type="component" value="Unassembled WGS sequence"/>
</dbReference>
<comment type="caution">
    <text evidence="1">The sequence shown here is derived from an EMBL/GenBank/DDBJ whole genome shotgun (WGS) entry which is preliminary data.</text>
</comment>
<organism evidence="1 2">
    <name type="scientific">Burkholderia ubonensis</name>
    <dbReference type="NCBI Taxonomy" id="101571"/>
    <lineage>
        <taxon>Bacteria</taxon>
        <taxon>Pseudomonadati</taxon>
        <taxon>Pseudomonadota</taxon>
        <taxon>Betaproteobacteria</taxon>
        <taxon>Burkholderiales</taxon>
        <taxon>Burkholderiaceae</taxon>
        <taxon>Burkholderia</taxon>
        <taxon>Burkholderia cepacia complex</taxon>
    </lineage>
</organism>
<protein>
    <submittedName>
        <fullName evidence="1">Uncharacterized protein</fullName>
    </submittedName>
</protein>
<dbReference type="RefSeq" id="WP_059755128.1">
    <property type="nucleotide sequence ID" value="NZ_CP013415.1"/>
</dbReference>
<accession>A0A103R5M0</accession>
<reference evidence="1 2" key="1">
    <citation type="submission" date="2015-11" db="EMBL/GenBank/DDBJ databases">
        <title>Expanding the genomic diversity of Burkholderia species for the development of highly accurate diagnostics.</title>
        <authorList>
            <person name="Sahl J."/>
            <person name="Keim P."/>
            <person name="Wagner D."/>
        </authorList>
    </citation>
    <scope>NUCLEOTIDE SEQUENCE [LARGE SCALE GENOMIC DNA]</scope>
    <source>
        <strain evidence="1 2">MSMB2036</strain>
    </source>
</reference>